<evidence type="ECO:0000313" key="1">
    <source>
        <dbReference type="EMBL" id="ODN01430.1"/>
    </source>
</evidence>
<evidence type="ECO:0000313" key="2">
    <source>
        <dbReference type="Proteomes" id="UP000094527"/>
    </source>
</evidence>
<dbReference type="EMBL" id="LJIJ01000152">
    <property type="protein sequence ID" value="ODN01430.1"/>
    <property type="molecule type" value="Genomic_DNA"/>
</dbReference>
<organism evidence="1 2">
    <name type="scientific">Orchesella cincta</name>
    <name type="common">Springtail</name>
    <name type="synonym">Podura cincta</name>
    <dbReference type="NCBI Taxonomy" id="48709"/>
    <lineage>
        <taxon>Eukaryota</taxon>
        <taxon>Metazoa</taxon>
        <taxon>Ecdysozoa</taxon>
        <taxon>Arthropoda</taxon>
        <taxon>Hexapoda</taxon>
        <taxon>Collembola</taxon>
        <taxon>Entomobryomorpha</taxon>
        <taxon>Entomobryoidea</taxon>
        <taxon>Orchesellidae</taxon>
        <taxon>Orchesellinae</taxon>
        <taxon>Orchesella</taxon>
    </lineage>
</organism>
<sequence>MEASLYHVRTTLSEYKKTKLTPVKSSVHSQVNYSTHSLNNPFEFTLNHLQSFNMRTFAVVALFALFAIAMAQEEKKDLQASQSIGLAMGSVWEVWAMEVSDMEVSTEVGFTGAV</sequence>
<keyword evidence="2" id="KW-1185">Reference proteome</keyword>
<accession>A0A1D2N826</accession>
<comment type="caution">
    <text evidence="1">The sequence shown here is derived from an EMBL/GenBank/DDBJ whole genome shotgun (WGS) entry which is preliminary data.</text>
</comment>
<dbReference type="AlphaFoldDB" id="A0A1D2N826"/>
<dbReference type="Proteomes" id="UP000094527">
    <property type="component" value="Unassembled WGS sequence"/>
</dbReference>
<protein>
    <submittedName>
        <fullName evidence="1">Uncharacterized protein</fullName>
    </submittedName>
</protein>
<proteinExistence type="predicted"/>
<gene>
    <name evidence="1" type="ORF">Ocin01_05264</name>
</gene>
<reference evidence="1 2" key="1">
    <citation type="journal article" date="2016" name="Genome Biol. Evol.">
        <title>Gene Family Evolution Reflects Adaptation to Soil Environmental Stressors in the Genome of the Collembolan Orchesella cincta.</title>
        <authorList>
            <person name="Faddeeva-Vakhrusheva A."/>
            <person name="Derks M.F."/>
            <person name="Anvar S.Y."/>
            <person name="Agamennone V."/>
            <person name="Suring W."/>
            <person name="Smit S."/>
            <person name="van Straalen N.M."/>
            <person name="Roelofs D."/>
        </authorList>
    </citation>
    <scope>NUCLEOTIDE SEQUENCE [LARGE SCALE GENOMIC DNA]</scope>
    <source>
        <tissue evidence="1">Mixed pool</tissue>
    </source>
</reference>
<name>A0A1D2N826_ORCCI</name>